<dbReference type="InterPro" id="IPR051698">
    <property type="entry name" value="Transposase_11-like"/>
</dbReference>
<dbReference type="RefSeq" id="WP_145060782.1">
    <property type="nucleotide sequence ID" value="NZ_CP036263.1"/>
</dbReference>
<evidence type="ECO:0000313" key="3">
    <source>
        <dbReference type="EMBL" id="QDS99584.1"/>
    </source>
</evidence>
<gene>
    <name evidence="3" type="ORF">HG15A2_29090</name>
</gene>
<dbReference type="OrthoDB" id="291219at2"/>
<dbReference type="GO" id="GO:0003677">
    <property type="term" value="F:DNA binding"/>
    <property type="evidence" value="ECO:0007669"/>
    <property type="project" value="InterPro"/>
</dbReference>
<organism evidence="3 4">
    <name type="scientific">Adhaeretor mobilis</name>
    <dbReference type="NCBI Taxonomy" id="1930276"/>
    <lineage>
        <taxon>Bacteria</taxon>
        <taxon>Pseudomonadati</taxon>
        <taxon>Planctomycetota</taxon>
        <taxon>Planctomycetia</taxon>
        <taxon>Pirellulales</taxon>
        <taxon>Lacipirellulaceae</taxon>
        <taxon>Adhaeretor</taxon>
    </lineage>
</organism>
<dbReference type="Proteomes" id="UP000319852">
    <property type="component" value="Chromosome"/>
</dbReference>
<dbReference type="PANTHER" id="PTHR30298">
    <property type="entry name" value="H REPEAT-ASSOCIATED PREDICTED TRANSPOSASE"/>
    <property type="match status" value="1"/>
</dbReference>
<proteinExistence type="predicted"/>
<dbReference type="AlphaFoldDB" id="A0A517MXH8"/>
<dbReference type="Pfam" id="PF01609">
    <property type="entry name" value="DDE_Tnp_1"/>
    <property type="match status" value="1"/>
</dbReference>
<dbReference type="PANTHER" id="PTHR30298:SF0">
    <property type="entry name" value="PROTEIN YBFL-RELATED"/>
    <property type="match status" value="1"/>
</dbReference>
<evidence type="ECO:0000259" key="2">
    <source>
        <dbReference type="Pfam" id="PF13808"/>
    </source>
</evidence>
<dbReference type="Pfam" id="PF13808">
    <property type="entry name" value="DDE_Tnp_1_assoc"/>
    <property type="match status" value="1"/>
</dbReference>
<dbReference type="KEGG" id="amob:HG15A2_29090"/>
<evidence type="ECO:0000313" key="4">
    <source>
        <dbReference type="Proteomes" id="UP000319852"/>
    </source>
</evidence>
<dbReference type="InterPro" id="IPR032806">
    <property type="entry name" value="YbfD_N"/>
</dbReference>
<dbReference type="NCBIfam" id="NF033564">
    <property type="entry name" value="transpos_ISAs1"/>
    <property type="match status" value="1"/>
</dbReference>
<evidence type="ECO:0000259" key="1">
    <source>
        <dbReference type="Pfam" id="PF01609"/>
    </source>
</evidence>
<dbReference type="EMBL" id="CP036263">
    <property type="protein sequence ID" value="QDS99584.1"/>
    <property type="molecule type" value="Genomic_DNA"/>
</dbReference>
<dbReference type="GO" id="GO:0004803">
    <property type="term" value="F:transposase activity"/>
    <property type="evidence" value="ECO:0007669"/>
    <property type="project" value="InterPro"/>
</dbReference>
<reference evidence="3 4" key="1">
    <citation type="submission" date="2019-02" db="EMBL/GenBank/DDBJ databases">
        <title>Deep-cultivation of Planctomycetes and their phenomic and genomic characterization uncovers novel biology.</title>
        <authorList>
            <person name="Wiegand S."/>
            <person name="Jogler M."/>
            <person name="Boedeker C."/>
            <person name="Pinto D."/>
            <person name="Vollmers J."/>
            <person name="Rivas-Marin E."/>
            <person name="Kohn T."/>
            <person name="Peeters S.H."/>
            <person name="Heuer A."/>
            <person name="Rast P."/>
            <person name="Oberbeckmann S."/>
            <person name="Bunk B."/>
            <person name="Jeske O."/>
            <person name="Meyerdierks A."/>
            <person name="Storesund J.E."/>
            <person name="Kallscheuer N."/>
            <person name="Luecker S."/>
            <person name="Lage O.M."/>
            <person name="Pohl T."/>
            <person name="Merkel B.J."/>
            <person name="Hornburger P."/>
            <person name="Mueller R.-W."/>
            <person name="Bruemmer F."/>
            <person name="Labrenz M."/>
            <person name="Spormann A.M."/>
            <person name="Op den Camp H."/>
            <person name="Overmann J."/>
            <person name="Amann R."/>
            <person name="Jetten M.S.M."/>
            <person name="Mascher T."/>
            <person name="Medema M.H."/>
            <person name="Devos D.P."/>
            <person name="Kaster A.-K."/>
            <person name="Ovreas L."/>
            <person name="Rohde M."/>
            <person name="Galperin M.Y."/>
            <person name="Jogler C."/>
        </authorList>
    </citation>
    <scope>NUCLEOTIDE SEQUENCE [LARGE SCALE GENOMIC DNA]</scope>
    <source>
        <strain evidence="3 4">HG15A2</strain>
    </source>
</reference>
<dbReference type="InterPro" id="IPR002559">
    <property type="entry name" value="Transposase_11"/>
</dbReference>
<feature type="domain" description="H repeat-associated protein N-terminal" evidence="2">
    <location>
        <begin position="11"/>
        <end position="97"/>
    </location>
</feature>
<sequence>MPVTKKPVMLTHFDDLTDPRVERTKQHRLGDLIAIALCGAICGANSWTDVERFGKEKSDWFRTFLSLKNGIPSHDTFGRVFAALDTEEFYTALASWIASLQLDLQGKAVAIDGKTLRRSFDKASGKGALHIVNAWVGELSLSLGQLATDRKSNEITAVPRLLEMLVIEGAVVTLDAMHCQKKTAAKIRDCGADYVLQVKANQKKLHDQLQELFIDYGDRDYQGVRRHATVEQQHGREERREYYVAAAPQGMLEKWSDVRSIGMVFRYRQVGDKLSEETSFFLSSLPPKVRALAKHVRGHWGVENSLHWSLDVTFSEDQSRIRKGNGQEIAAGFRRLALSILEQDTTLKEPLRGKRLRAGWNNDTLQAILTGIAA</sequence>
<dbReference type="GO" id="GO:0006313">
    <property type="term" value="P:DNA transposition"/>
    <property type="evidence" value="ECO:0007669"/>
    <property type="project" value="InterPro"/>
</dbReference>
<feature type="domain" description="Transposase IS4-like" evidence="1">
    <location>
        <begin position="107"/>
        <end position="338"/>
    </location>
</feature>
<keyword evidence="4" id="KW-1185">Reference proteome</keyword>
<accession>A0A517MXH8</accession>
<protein>
    <submittedName>
        <fullName evidence="3">Transposase DDE domain protein</fullName>
    </submittedName>
</protein>
<dbReference type="InterPro" id="IPR047647">
    <property type="entry name" value="ISAs1_transpos"/>
</dbReference>
<name>A0A517MXH8_9BACT</name>